<protein>
    <submittedName>
        <fullName evidence="1">Uncharacterized protein</fullName>
    </submittedName>
</protein>
<organism evidence="1 2">
    <name type="scientific">Sphingomonas telluris</name>
    <dbReference type="NCBI Taxonomy" id="2907998"/>
    <lineage>
        <taxon>Bacteria</taxon>
        <taxon>Pseudomonadati</taxon>
        <taxon>Pseudomonadota</taxon>
        <taxon>Alphaproteobacteria</taxon>
        <taxon>Sphingomonadales</taxon>
        <taxon>Sphingomonadaceae</taxon>
        <taxon>Sphingomonas</taxon>
    </lineage>
</organism>
<proteinExistence type="predicted"/>
<dbReference type="RefSeq" id="WP_241444613.1">
    <property type="nucleotide sequence ID" value="NZ_JAKZHW010000001.1"/>
</dbReference>
<evidence type="ECO:0000313" key="1">
    <source>
        <dbReference type="EMBL" id="MCH8614517.1"/>
    </source>
</evidence>
<keyword evidence="2" id="KW-1185">Reference proteome</keyword>
<accession>A0ABS9VHS3</accession>
<dbReference type="EMBL" id="JAKZHW010000001">
    <property type="protein sequence ID" value="MCH8614517.1"/>
    <property type="molecule type" value="Genomic_DNA"/>
</dbReference>
<dbReference type="Proteomes" id="UP001203058">
    <property type="component" value="Unassembled WGS sequence"/>
</dbReference>
<comment type="caution">
    <text evidence="1">The sequence shown here is derived from an EMBL/GenBank/DDBJ whole genome shotgun (WGS) entry which is preliminary data.</text>
</comment>
<evidence type="ECO:0000313" key="2">
    <source>
        <dbReference type="Proteomes" id="UP001203058"/>
    </source>
</evidence>
<gene>
    <name evidence="1" type="ORF">LZ016_00130</name>
</gene>
<sequence length="61" mass="6992">MAFTDEEFDAWHKAKLQREFRPQVMPYSLPVATCVHCRRKFGISEGTITDEIAICDICNGD</sequence>
<reference evidence="1 2" key="1">
    <citation type="submission" date="2022-03" db="EMBL/GenBank/DDBJ databases">
        <authorList>
            <person name="Jo J.-H."/>
            <person name="Im W.-T."/>
        </authorList>
    </citation>
    <scope>NUCLEOTIDE SEQUENCE [LARGE SCALE GENOMIC DNA]</scope>
    <source>
        <strain evidence="1 2">SM33</strain>
    </source>
</reference>
<name>A0ABS9VHS3_9SPHN</name>